<organism evidence="1">
    <name type="scientific">Dasosvirus sp</name>
    <dbReference type="NCBI Taxonomy" id="2487764"/>
    <lineage>
        <taxon>Viruses</taxon>
        <taxon>Varidnaviria</taxon>
        <taxon>Bamfordvirae</taxon>
        <taxon>Nucleocytoviricota</taxon>
        <taxon>Megaviricetes</taxon>
        <taxon>Imitervirales</taxon>
        <taxon>Mimiviridae</taxon>
        <taxon>Klosneuvirinae</taxon>
    </lineage>
</organism>
<name>A0A3G4ZRD0_9VIRU</name>
<evidence type="ECO:0000313" key="1">
    <source>
        <dbReference type="EMBL" id="AYV77472.1"/>
    </source>
</evidence>
<protein>
    <submittedName>
        <fullName evidence="1">Uncharacterized protein</fullName>
    </submittedName>
</protein>
<gene>
    <name evidence="1" type="ORF">Dasosvirus3_31</name>
</gene>
<proteinExistence type="predicted"/>
<reference evidence="1" key="1">
    <citation type="submission" date="2018-10" db="EMBL/GenBank/DDBJ databases">
        <title>Hidden diversity of soil giant viruses.</title>
        <authorList>
            <person name="Schulz F."/>
            <person name="Alteio L."/>
            <person name="Goudeau D."/>
            <person name="Ryan E.M."/>
            <person name="Malmstrom R.R."/>
            <person name="Blanchard J."/>
            <person name="Woyke T."/>
        </authorList>
    </citation>
    <scope>NUCLEOTIDE SEQUENCE</scope>
    <source>
        <strain evidence="1">DSV1</strain>
    </source>
</reference>
<accession>A0A3G4ZRD0</accession>
<sequence length="116" mass="13925">MGETISRISEKISPSGKDVVVRMQFSVKYIQENENKFPEGTKFHRTPEEKKYFSKKQIMRLEVLTNYLYVDIIPRDYDRYLCAHYREKFIVYYQTDYIFTDTGTSFTTWTVSPFTV</sequence>
<dbReference type="EMBL" id="MK072044">
    <property type="protein sequence ID" value="AYV77472.1"/>
    <property type="molecule type" value="Genomic_DNA"/>
</dbReference>